<dbReference type="PANTHER" id="PTHR47129">
    <property type="entry name" value="QUINONE OXIDOREDUCTASE 2"/>
    <property type="match status" value="1"/>
</dbReference>
<dbReference type="Pfam" id="PF05368">
    <property type="entry name" value="NmrA"/>
    <property type="match status" value="1"/>
</dbReference>
<protein>
    <submittedName>
        <fullName evidence="2">NAD(P)-dependent oxidoreductase</fullName>
    </submittedName>
</protein>
<evidence type="ECO:0000259" key="1">
    <source>
        <dbReference type="Pfam" id="PF05368"/>
    </source>
</evidence>
<keyword evidence="3" id="KW-1185">Reference proteome</keyword>
<dbReference type="EMBL" id="NBWZ01000001">
    <property type="protein sequence ID" value="RFA09534.1"/>
    <property type="molecule type" value="Genomic_DNA"/>
</dbReference>
<dbReference type="InterPro" id="IPR052718">
    <property type="entry name" value="NmrA-type_oxidoreductase"/>
</dbReference>
<organism evidence="2 3">
    <name type="scientific">Subtercola boreus</name>
    <dbReference type="NCBI Taxonomy" id="120213"/>
    <lineage>
        <taxon>Bacteria</taxon>
        <taxon>Bacillati</taxon>
        <taxon>Actinomycetota</taxon>
        <taxon>Actinomycetes</taxon>
        <taxon>Micrococcales</taxon>
        <taxon>Microbacteriaceae</taxon>
        <taxon>Subtercola</taxon>
    </lineage>
</organism>
<reference evidence="2 3" key="1">
    <citation type="submission" date="2017-04" db="EMBL/GenBank/DDBJ databases">
        <title>Comparative genome analysis of Subtercola boreus.</title>
        <authorList>
            <person name="Cho Y.-J."/>
            <person name="Cho A."/>
            <person name="Kim O.-S."/>
            <person name="Lee J.-I."/>
        </authorList>
    </citation>
    <scope>NUCLEOTIDE SEQUENCE [LARGE SCALE GENOMIC DNA]</scope>
    <source>
        <strain evidence="2 3">K300</strain>
    </source>
</reference>
<dbReference type="InterPro" id="IPR008030">
    <property type="entry name" value="NmrA-like"/>
</dbReference>
<dbReference type="PANTHER" id="PTHR47129:SF1">
    <property type="entry name" value="NMRA-LIKE DOMAIN-CONTAINING PROTEIN"/>
    <property type="match status" value="1"/>
</dbReference>
<dbReference type="Gene3D" id="3.90.25.10">
    <property type="entry name" value="UDP-galactose 4-epimerase, domain 1"/>
    <property type="match status" value="1"/>
</dbReference>
<dbReference type="Proteomes" id="UP000256486">
    <property type="component" value="Unassembled WGS sequence"/>
</dbReference>
<name>A0A3E0VHW2_9MICO</name>
<dbReference type="AlphaFoldDB" id="A0A3E0VHW2"/>
<gene>
    <name evidence="2" type="ORF">B7R54_10110</name>
</gene>
<comment type="caution">
    <text evidence="2">The sequence shown here is derived from an EMBL/GenBank/DDBJ whole genome shotgun (WGS) entry which is preliminary data.</text>
</comment>
<accession>A0A3E0VHW2</accession>
<dbReference type="InterPro" id="IPR036291">
    <property type="entry name" value="NAD(P)-bd_dom_sf"/>
</dbReference>
<dbReference type="OrthoDB" id="3243290at2"/>
<proteinExistence type="predicted"/>
<dbReference type="Gene3D" id="3.40.50.720">
    <property type="entry name" value="NAD(P)-binding Rossmann-like Domain"/>
    <property type="match status" value="1"/>
</dbReference>
<dbReference type="SUPFAM" id="SSF51735">
    <property type="entry name" value="NAD(P)-binding Rossmann-fold domains"/>
    <property type="match status" value="1"/>
</dbReference>
<dbReference type="CDD" id="cd05269">
    <property type="entry name" value="TMR_SDR_a"/>
    <property type="match status" value="1"/>
</dbReference>
<evidence type="ECO:0000313" key="2">
    <source>
        <dbReference type="EMBL" id="RFA09534.1"/>
    </source>
</evidence>
<sequence length="294" mass="31054">MTDLPASDIDSSTRLPVIAVTGATGHIGGGVAQRLDAVGRAFRMIVRDASRAPAFDSLDVTVGVTEYRDPHTARAALEGVDVLFMVSAAESTDRVAEHVQFVQSAIDVGVSHIVYTSFVGAGPDASFTLARDHGETEAAIRQSGIDYTFLRDNFYLDLLPQWADENGVIRGPAGEGRIAAVARDDVANVAAKVLLDPAAHRGAVYALTGGETLSFAEVASRASAATGRRVSFVDETVEEAYASRAHFGAPAFMVDAWVSTYTGVRDGELETISGDVELLTGRAPRTLEDVLAGR</sequence>
<feature type="domain" description="NmrA-like" evidence="1">
    <location>
        <begin position="17"/>
        <end position="236"/>
    </location>
</feature>
<dbReference type="RefSeq" id="WP_116414917.1">
    <property type="nucleotide sequence ID" value="NZ_NBWZ01000001.1"/>
</dbReference>
<evidence type="ECO:0000313" key="3">
    <source>
        <dbReference type="Proteomes" id="UP000256486"/>
    </source>
</evidence>